<organism evidence="2 3">
    <name type="scientific">Paraburkholderia polaris</name>
    <dbReference type="NCBI Taxonomy" id="2728848"/>
    <lineage>
        <taxon>Bacteria</taxon>
        <taxon>Pseudomonadati</taxon>
        <taxon>Pseudomonadota</taxon>
        <taxon>Betaproteobacteria</taxon>
        <taxon>Burkholderiales</taxon>
        <taxon>Burkholderiaceae</taxon>
        <taxon>Paraburkholderia</taxon>
    </lineage>
</organism>
<gene>
    <name evidence="2" type="ORF">HHL24_41415</name>
</gene>
<evidence type="ECO:0000259" key="1">
    <source>
        <dbReference type="Pfam" id="PF00561"/>
    </source>
</evidence>
<dbReference type="EMBL" id="JABBGJ010000080">
    <property type="protein sequence ID" value="NMM04296.1"/>
    <property type="molecule type" value="Genomic_DNA"/>
</dbReference>
<evidence type="ECO:0000313" key="3">
    <source>
        <dbReference type="Proteomes" id="UP000544134"/>
    </source>
</evidence>
<dbReference type="SUPFAM" id="SSF53474">
    <property type="entry name" value="alpha/beta-Hydrolases"/>
    <property type="match status" value="1"/>
</dbReference>
<name>A0A848IT82_9BURK</name>
<dbReference type="PANTHER" id="PTHR43433:SF5">
    <property type="entry name" value="AB HYDROLASE-1 DOMAIN-CONTAINING PROTEIN"/>
    <property type="match status" value="1"/>
</dbReference>
<proteinExistence type="predicted"/>
<reference evidence="2 3" key="1">
    <citation type="submission" date="2020-04" db="EMBL/GenBank/DDBJ databases">
        <title>Paraburkholderia sp. RP-4-7 isolated from soil.</title>
        <authorList>
            <person name="Dahal R.H."/>
        </authorList>
    </citation>
    <scope>NUCLEOTIDE SEQUENCE [LARGE SCALE GENOMIC DNA]</scope>
    <source>
        <strain evidence="2 3">RP-4-7</strain>
    </source>
</reference>
<dbReference type="Pfam" id="PF00561">
    <property type="entry name" value="Abhydrolase_1"/>
    <property type="match status" value="1"/>
</dbReference>
<sequence length="262" mass="28332">MARFRTVHTEGADIAYDVEGQGPLLLLVVGGNGDASRYVPLSALLAEDYTVVRYDRRASWRSSGNTEVDLDMAQQGRDAAAIIRALGSEKALVFGNSGGANIAIKLTEDHPELVKGLVAHEPAVIGILPDADHWNRFMAEVYELFIEQGPGPAMRKFAESLVGFDAPSAAPGDQGGNMAHFMRYEYLSIGKYVPNLDSIRQSGVPVITAAGTLSAEAYYARTARVMAEKLGGRYVEMKGNHLAFVIDPPTFAAELQSILQQF</sequence>
<dbReference type="InterPro" id="IPR029058">
    <property type="entry name" value="AB_hydrolase_fold"/>
</dbReference>
<dbReference type="GO" id="GO:0046503">
    <property type="term" value="P:glycerolipid catabolic process"/>
    <property type="evidence" value="ECO:0007669"/>
    <property type="project" value="TreeGrafter"/>
</dbReference>
<dbReference type="AlphaFoldDB" id="A0A848IT82"/>
<dbReference type="InterPro" id="IPR050471">
    <property type="entry name" value="AB_hydrolase"/>
</dbReference>
<dbReference type="Gene3D" id="3.40.50.1820">
    <property type="entry name" value="alpha/beta hydrolase"/>
    <property type="match status" value="1"/>
</dbReference>
<dbReference type="GO" id="GO:0004806">
    <property type="term" value="F:triacylglycerol lipase activity"/>
    <property type="evidence" value="ECO:0007669"/>
    <property type="project" value="TreeGrafter"/>
</dbReference>
<protein>
    <submittedName>
        <fullName evidence="2">Alpha/beta hydrolase</fullName>
    </submittedName>
</protein>
<comment type="caution">
    <text evidence="2">The sequence shown here is derived from an EMBL/GenBank/DDBJ whole genome shotgun (WGS) entry which is preliminary data.</text>
</comment>
<keyword evidence="3" id="KW-1185">Reference proteome</keyword>
<dbReference type="RefSeq" id="WP_169491054.1">
    <property type="nucleotide sequence ID" value="NZ_JABBGJ010000080.1"/>
</dbReference>
<dbReference type="InterPro" id="IPR000073">
    <property type="entry name" value="AB_hydrolase_1"/>
</dbReference>
<evidence type="ECO:0000313" key="2">
    <source>
        <dbReference type="EMBL" id="NMM04296.1"/>
    </source>
</evidence>
<feature type="domain" description="AB hydrolase-1" evidence="1">
    <location>
        <begin position="23"/>
        <end position="145"/>
    </location>
</feature>
<dbReference type="Proteomes" id="UP000544134">
    <property type="component" value="Unassembled WGS sequence"/>
</dbReference>
<keyword evidence="2" id="KW-0378">Hydrolase</keyword>
<accession>A0A848IT82</accession>
<dbReference type="PANTHER" id="PTHR43433">
    <property type="entry name" value="HYDROLASE, ALPHA/BETA FOLD FAMILY PROTEIN"/>
    <property type="match status" value="1"/>
</dbReference>